<feature type="compositionally biased region" description="Low complexity" evidence="1">
    <location>
        <begin position="121"/>
        <end position="130"/>
    </location>
</feature>
<dbReference type="GeneID" id="23562485"/>
<reference evidence="2 3" key="1">
    <citation type="journal article" date="2006" name="Nature">
        <title>Insights from the genome of the biotrophic fungal plant pathogen Ustilago maydis.</title>
        <authorList>
            <person name="Kamper J."/>
            <person name="Kahmann R."/>
            <person name="Bolker M."/>
            <person name="Ma L.J."/>
            <person name="Brefort T."/>
            <person name="Saville B.J."/>
            <person name="Banuett F."/>
            <person name="Kronstad J.W."/>
            <person name="Gold S.E."/>
            <person name="Muller O."/>
            <person name="Perlin M.H."/>
            <person name="Wosten H.A."/>
            <person name="de Vries R."/>
            <person name="Ruiz-Herrera J."/>
            <person name="Reynaga-Pena C.G."/>
            <person name="Snetselaar K."/>
            <person name="McCann M."/>
            <person name="Perez-Martin J."/>
            <person name="Feldbrugge M."/>
            <person name="Basse C.W."/>
            <person name="Steinberg G."/>
            <person name="Ibeas J.I."/>
            <person name="Holloman W."/>
            <person name="Guzman P."/>
            <person name="Farman M."/>
            <person name="Stajich J.E."/>
            <person name="Sentandreu R."/>
            <person name="Gonzalez-Prieto J.M."/>
            <person name="Kennell J.C."/>
            <person name="Molina L."/>
            <person name="Schirawski J."/>
            <person name="Mendoza-Mendoza A."/>
            <person name="Greilinger D."/>
            <person name="Munch K."/>
            <person name="Rossel N."/>
            <person name="Scherer M."/>
            <person name="Vranes M."/>
            <person name="Ladendorf O."/>
            <person name="Vincon V."/>
            <person name="Fuchs U."/>
            <person name="Sandrock B."/>
            <person name="Meng S."/>
            <person name="Ho E.C."/>
            <person name="Cahill M.J."/>
            <person name="Boyce K.J."/>
            <person name="Klose J."/>
            <person name="Klosterman S.J."/>
            <person name="Deelstra H.J."/>
            <person name="Ortiz-Castellanos L."/>
            <person name="Li W."/>
            <person name="Sanchez-Alonso P."/>
            <person name="Schreier P.H."/>
            <person name="Hauser-Hahn I."/>
            <person name="Vaupel M."/>
            <person name="Koopmann E."/>
            <person name="Friedrich G."/>
            <person name="Voss H."/>
            <person name="Schluter T."/>
            <person name="Margolis J."/>
            <person name="Platt D."/>
            <person name="Swimmer C."/>
            <person name="Gnirke A."/>
            <person name="Chen F."/>
            <person name="Vysotskaia V."/>
            <person name="Mannhaupt G."/>
            <person name="Guldener U."/>
            <person name="Munsterkotter M."/>
            <person name="Haase D."/>
            <person name="Oesterheld M."/>
            <person name="Mewes H.W."/>
            <person name="Mauceli E.W."/>
            <person name="DeCaprio D."/>
            <person name="Wade C.M."/>
            <person name="Butler J."/>
            <person name="Young S."/>
            <person name="Jaffe D.B."/>
            <person name="Calvo S."/>
            <person name="Nusbaum C."/>
            <person name="Galagan J."/>
            <person name="Birren B.W."/>
        </authorList>
    </citation>
    <scope>NUCLEOTIDE SEQUENCE [LARGE SCALE GENOMIC DNA]</scope>
    <source>
        <strain evidence="3">DSM 14603 / FGSC 9021 / UM521</strain>
    </source>
</reference>
<evidence type="ECO:0000256" key="1">
    <source>
        <dbReference type="SAM" id="MobiDB-lite"/>
    </source>
</evidence>
<dbReference type="KEGG" id="uma:UMAG_01481"/>
<dbReference type="InParanoid" id="A0A0D1E7B2"/>
<accession>A0A0D1E7B2</accession>
<dbReference type="Proteomes" id="UP000000561">
    <property type="component" value="Chromosome 3"/>
</dbReference>
<organism evidence="2 3">
    <name type="scientific">Mycosarcoma maydis</name>
    <name type="common">Corn smut fungus</name>
    <name type="synonym">Ustilago maydis</name>
    <dbReference type="NCBI Taxonomy" id="5270"/>
    <lineage>
        <taxon>Eukaryota</taxon>
        <taxon>Fungi</taxon>
        <taxon>Dikarya</taxon>
        <taxon>Basidiomycota</taxon>
        <taxon>Ustilaginomycotina</taxon>
        <taxon>Ustilaginomycetes</taxon>
        <taxon>Ustilaginales</taxon>
        <taxon>Ustilaginaceae</taxon>
        <taxon>Mycosarcoma</taxon>
    </lineage>
</organism>
<gene>
    <name evidence="2" type="ORF">UMAG_01481</name>
</gene>
<proteinExistence type="predicted"/>
<feature type="region of interest" description="Disordered" evidence="1">
    <location>
        <begin position="121"/>
        <end position="154"/>
    </location>
</feature>
<name>A0A0D1E7B2_MYCMD</name>
<dbReference type="RefSeq" id="XP_011387537.1">
    <property type="nucleotide sequence ID" value="XM_011389235.1"/>
</dbReference>
<evidence type="ECO:0000313" key="3">
    <source>
        <dbReference type="Proteomes" id="UP000000561"/>
    </source>
</evidence>
<evidence type="ECO:0000313" key="2">
    <source>
        <dbReference type="EMBL" id="KIS70310.1"/>
    </source>
</evidence>
<dbReference type="EMBL" id="CM003142">
    <property type="protein sequence ID" value="KIS70310.1"/>
    <property type="molecule type" value="Genomic_DNA"/>
</dbReference>
<dbReference type="VEuPathDB" id="FungiDB:UMAG_01481"/>
<dbReference type="AlphaFoldDB" id="A0A0D1E7B2"/>
<feature type="compositionally biased region" description="Polar residues" evidence="1">
    <location>
        <begin position="143"/>
        <end position="154"/>
    </location>
</feature>
<protein>
    <submittedName>
        <fullName evidence="2">Uncharacterized protein</fullName>
    </submittedName>
</protein>
<sequence length="196" mass="21905">MVNVTCNWTMHAFLQREVFAVRFETLSARHLNEKHESGMPRSVTLNNHESSTMTVCGVVLAKLWRISCQLRTCQLRSALWVHLDFPSDRRRNQSGASSQPQAAKYRPFDSLLLVPVASQAQQGEGQAQRQTTHRASKTALRANPSSILLDEQTTTHGGATQIDLETAYTTLGSRTTWSCFETIRTSVAESSLDIQI</sequence>
<keyword evidence="3" id="KW-1185">Reference proteome</keyword>